<dbReference type="RefSeq" id="WP_203736298.1">
    <property type="nucleotide sequence ID" value="NZ_BAAALB010000028.1"/>
</dbReference>
<gene>
    <name evidence="1" type="ORF">Cch02nite_38200</name>
</gene>
<dbReference type="AlphaFoldDB" id="A0A8J3JZY9"/>
<reference evidence="1 2" key="1">
    <citation type="submission" date="2021-01" db="EMBL/GenBank/DDBJ databases">
        <title>Whole genome shotgun sequence of Catellatospora chokoriensis NBRC 107358.</title>
        <authorList>
            <person name="Komaki H."/>
            <person name="Tamura T."/>
        </authorList>
    </citation>
    <scope>NUCLEOTIDE SEQUENCE [LARGE SCALE GENOMIC DNA]</scope>
    <source>
        <strain evidence="1 2">NBRC 107358</strain>
    </source>
</reference>
<sequence>MGNMTSSPRTLRGAIFAIDMAMPLPRIVIFQYNPESVTRSLTPRSAPTGASAAGPADAHRIWGAPVESCSMVVEVDAADQLSDVHAGVVGVSAQLAALELLLYPNVIQVVANTALLAAGTIEILPPQSPLTVLVFGPGRVVPVRVDGLSITEEAFDPLLNPIRARVELKVTTLTYNDLPPSDAGYALFLVHQVVKEALAVTGSAVAVGSASFELAGV</sequence>
<name>A0A8J3JZY9_9ACTN</name>
<keyword evidence="2" id="KW-1185">Reference proteome</keyword>
<proteinExistence type="predicted"/>
<dbReference type="Proteomes" id="UP000619293">
    <property type="component" value="Unassembled WGS sequence"/>
</dbReference>
<evidence type="ECO:0000313" key="2">
    <source>
        <dbReference type="Proteomes" id="UP000619293"/>
    </source>
</evidence>
<comment type="caution">
    <text evidence="1">The sequence shown here is derived from an EMBL/GenBank/DDBJ whole genome shotgun (WGS) entry which is preliminary data.</text>
</comment>
<organism evidence="1 2">
    <name type="scientific">Catellatospora chokoriensis</name>
    <dbReference type="NCBI Taxonomy" id="310353"/>
    <lineage>
        <taxon>Bacteria</taxon>
        <taxon>Bacillati</taxon>
        <taxon>Actinomycetota</taxon>
        <taxon>Actinomycetes</taxon>
        <taxon>Micromonosporales</taxon>
        <taxon>Micromonosporaceae</taxon>
        <taxon>Catellatospora</taxon>
    </lineage>
</organism>
<protein>
    <submittedName>
        <fullName evidence="1">Uncharacterized protein</fullName>
    </submittedName>
</protein>
<evidence type="ECO:0000313" key="1">
    <source>
        <dbReference type="EMBL" id="GIF90376.1"/>
    </source>
</evidence>
<accession>A0A8J3JZY9</accession>
<dbReference type="EMBL" id="BONG01000022">
    <property type="protein sequence ID" value="GIF90376.1"/>
    <property type="molecule type" value="Genomic_DNA"/>
</dbReference>